<reference evidence="3" key="1">
    <citation type="journal article" date="2020" name="bioRxiv">
        <title>Comparative genomics of Chlamydomonas.</title>
        <authorList>
            <person name="Craig R.J."/>
            <person name="Hasan A.R."/>
            <person name="Ness R.W."/>
            <person name="Keightley P.D."/>
        </authorList>
    </citation>
    <scope>NUCLEOTIDE SEQUENCE</scope>
    <source>
        <strain evidence="3">SAG 7.73</strain>
    </source>
</reference>
<feature type="region of interest" description="Disordered" evidence="1">
    <location>
        <begin position="1376"/>
        <end position="1401"/>
    </location>
</feature>
<dbReference type="OrthoDB" id="540503at2759"/>
<keyword evidence="4" id="KW-1185">Reference proteome</keyword>
<feature type="region of interest" description="Disordered" evidence="1">
    <location>
        <begin position="1"/>
        <end position="37"/>
    </location>
</feature>
<evidence type="ECO:0000313" key="3">
    <source>
        <dbReference type="EMBL" id="KAG2435830.1"/>
    </source>
</evidence>
<dbReference type="Proteomes" id="UP000650467">
    <property type="component" value="Unassembled WGS sequence"/>
</dbReference>
<feature type="domain" description="Nucleotide-diphospho-sugar transferase" evidence="2">
    <location>
        <begin position="191"/>
        <end position="264"/>
    </location>
</feature>
<proteinExistence type="predicted"/>
<evidence type="ECO:0000256" key="1">
    <source>
        <dbReference type="SAM" id="MobiDB-lite"/>
    </source>
</evidence>
<dbReference type="InterPro" id="IPR005069">
    <property type="entry name" value="Nucl-diP-sugar_transferase"/>
</dbReference>
<evidence type="ECO:0000313" key="4">
    <source>
        <dbReference type="Proteomes" id="UP000650467"/>
    </source>
</evidence>
<dbReference type="EMBL" id="JAEHOC010000014">
    <property type="protein sequence ID" value="KAG2435830.1"/>
    <property type="molecule type" value="Genomic_DNA"/>
</dbReference>
<evidence type="ECO:0000259" key="2">
    <source>
        <dbReference type="Pfam" id="PF03407"/>
    </source>
</evidence>
<feature type="region of interest" description="Disordered" evidence="1">
    <location>
        <begin position="1346"/>
        <end position="1365"/>
    </location>
</feature>
<dbReference type="PANTHER" id="PTHR48125:SF10">
    <property type="entry name" value="OS12G0136300 PROTEIN"/>
    <property type="match status" value="1"/>
</dbReference>
<name>A0A835TDA2_CHLIN</name>
<organism evidence="3 4">
    <name type="scientific">Chlamydomonas incerta</name>
    <dbReference type="NCBI Taxonomy" id="51695"/>
    <lineage>
        <taxon>Eukaryota</taxon>
        <taxon>Viridiplantae</taxon>
        <taxon>Chlorophyta</taxon>
        <taxon>core chlorophytes</taxon>
        <taxon>Chlorophyceae</taxon>
        <taxon>CS clade</taxon>
        <taxon>Chlamydomonadales</taxon>
        <taxon>Chlamydomonadaceae</taxon>
        <taxon>Chlamydomonas</taxon>
    </lineage>
</organism>
<protein>
    <recommendedName>
        <fullName evidence="2">Nucleotide-diphospho-sugar transferase domain-containing protein</fullName>
    </recommendedName>
</protein>
<feature type="compositionally biased region" description="Gly residues" evidence="1">
    <location>
        <begin position="1376"/>
        <end position="1387"/>
    </location>
</feature>
<comment type="caution">
    <text evidence="3">The sequence shown here is derived from an EMBL/GenBank/DDBJ whole genome shotgun (WGS) entry which is preliminary data.</text>
</comment>
<gene>
    <name evidence="3" type="ORF">HXX76_007025</name>
</gene>
<accession>A0A835TDA2</accession>
<sequence length="1584" mass="153073">MQVRTRRAAPRPPGRCPPAPGAPSPPRAASPITAVSPRRQQPAMAPALLLPCLAALLLLLLPPGAAAAASATAGAGYSLPCERSGYCSLGKTKPYVGEVDSSLGLRAALAARSFRREVILMSSDSERMLPAMMAVQNLLRLGLEHVLMMSSSGADCVRVAGAVPTAGCVWLDFELPVFGADREFVVPAIPMWHNRYRLAARVVRLGYNVFLTDTDVIFFDDPYVYFKSPPFANYTVINQPETLYDQADYGVESEPNGGVLYIQNAAPAGPAAWMLAEVTDRLLRWIEDGFNTTRHTNSILTWCNYMDQDGLRDAISSVLLGRIFFGVSLKDCRTDSWKEAHSAEHQAIVDAIDDELRNAPGGGWGTTRVALPPPMQPVAGADTADLRRFTMHLPAHKPWDNKWGPWLYPALRGPLSSAWVAQLKEDCGGCPLWPDPEDPAAAAAAATPTESYLLAPPFLMLNWFARGRLGYWTRALGGPQQVAGHLHYIPGTDAALGKTVARMAVGHYDWALARQVLGPRMYFMHQGSSVNPQPYHEGQPGGHAPLSLLALHPALAARLAATNTWTEYSALLAGIMTVAHALKRIPVWPDPPCAAPWISEDGPRGATTLPLGIRMEFIPYGRKRSSLSCVWLPLLNGPCLLSGRGMLALEFAHWKAQVRMQFAVEPGPHNTIGRLSAAAAADPAFAPAANATPAGRIYNVAMDEVARAWGPRRTQNQRVLYLLHPLNVTFPPVTEDAFGLLDGLGDCKATNPRDVYADLEDKPYRVVRKPDIAFLPAALDATGALVAAAAVPGYNVPAPQAAAEGAADADAGAGGAAEGGGGGAGGAAGNATVVEAVVEDDGRPFHTDKGSAAVLAAADAAGAAAIAAAARAAGAAGAGAGAGAGAAAAAAGAAGADGAASAEAATTTTTTAAAASALDVASAAAAAAAAAAQAAAAIADQAAGGGIAATTAAGADGAVTAATTTTIKKKKKKKKTTLATAATAAAGAAGATDASAGAAGATAAAGATQDVATTAAGATQALVAATVQAADAAAAAAAGTTAAGTDAAAATATAGSTADAAAGAAGTGGGAVPRTTIATTEAATVAAATADPQQATGTAATAGAGATDAAATTTAADAGAGATAGATTAGATATDVVGAAAAGTTAAAGTAVDAAAAAAGGGGAAAAAANPGAVDATGAAAAGAATVGVGGAAAATDAAIAAGTATDAAAATGELVDAAATSAAGGTSAADAASATTATADTAATAGVSPSPSLTDPGVIATVDGQRVAGVHVVTAAEVAAAAAEGPEADAVRAKALSAVQGMGPFGMAAALKAAEAAGGGGGGQGLAGARGGGGGGGGGAGGFQRGGMAGARGQQFRGGAGGGMAGGGGGAGGGGRFGGGGGGTGGLRQRVKTGAGGGMRGGVGGGMGAGDMGGAGGGGGGMGGGGMGGGAGSAAAAADAAAMAAQAQFAQTQTGAAGGAGAGGAAHTGGAARVAGFGGGAGGTTRLLGAGAGAGAGSHVVNRAQWNKLQGVLGGRGTAANSDLARFQAAVAAAQGRAGLTGGGGGGNRQARGGAAARWLLEEEGAEGGVEEEVVGEVGGVEG</sequence>
<dbReference type="Pfam" id="PF03407">
    <property type="entry name" value="Nucleotid_trans"/>
    <property type="match status" value="1"/>
</dbReference>
<dbReference type="PANTHER" id="PTHR48125">
    <property type="entry name" value="LP07818P1"/>
    <property type="match status" value="1"/>
</dbReference>
<feature type="compositionally biased region" description="Pro residues" evidence="1">
    <location>
        <begin position="10"/>
        <end position="28"/>
    </location>
</feature>